<evidence type="ECO:0000256" key="2">
    <source>
        <dbReference type="ARBA" id="ARBA00006565"/>
    </source>
</evidence>
<feature type="transmembrane region" description="Helical" evidence="6">
    <location>
        <begin position="53"/>
        <end position="77"/>
    </location>
</feature>
<accession>A0A1W7RAX0</accession>
<keyword evidence="3 6" id="KW-0812">Transmembrane</keyword>
<feature type="domain" description="CWH43-like N-terminal" evidence="7">
    <location>
        <begin position="10"/>
        <end position="260"/>
    </location>
</feature>
<dbReference type="GO" id="GO:0012505">
    <property type="term" value="C:endomembrane system"/>
    <property type="evidence" value="ECO:0007669"/>
    <property type="project" value="UniProtKB-SubCell"/>
</dbReference>
<reference evidence="8" key="1">
    <citation type="submission" date="2016-11" db="EMBL/GenBank/DDBJ databases">
        <title>Venom-gland transcriptomics and venom proteomics of the black-back scorpion (Hadrurus spadix) reveal detectability challenges and an unexplored realm of animal toxin diversity.</title>
        <authorList>
            <person name="Rokyta D.R."/>
            <person name="Ward M.J."/>
        </authorList>
    </citation>
    <scope>NUCLEOTIDE SEQUENCE</scope>
    <source>
        <tissue evidence="8">Venom gland</tissue>
    </source>
</reference>
<feature type="transmembrane region" description="Helical" evidence="6">
    <location>
        <begin position="98"/>
        <end position="117"/>
    </location>
</feature>
<dbReference type="InterPro" id="IPR050911">
    <property type="entry name" value="DRAM/TMEM150_Autophagy_Mod"/>
</dbReference>
<keyword evidence="4 6" id="KW-1133">Transmembrane helix</keyword>
<dbReference type="InterPro" id="IPR019402">
    <property type="entry name" value="CWH43_N"/>
</dbReference>
<evidence type="ECO:0000259" key="7">
    <source>
        <dbReference type="Pfam" id="PF10277"/>
    </source>
</evidence>
<dbReference type="AlphaFoldDB" id="A0A1W7RAX0"/>
<dbReference type="PANTHER" id="PTHR21324">
    <property type="entry name" value="FASTING-INDUCIBLE INTEGRAL MEMBRANE PROTEIN TM6P1-RELATED"/>
    <property type="match status" value="1"/>
</dbReference>
<feature type="transmembrane region" description="Helical" evidence="6">
    <location>
        <begin position="137"/>
        <end position="160"/>
    </location>
</feature>
<feature type="transmembrane region" description="Helical" evidence="6">
    <location>
        <begin position="167"/>
        <end position="187"/>
    </location>
</feature>
<evidence type="ECO:0000256" key="5">
    <source>
        <dbReference type="ARBA" id="ARBA00023136"/>
    </source>
</evidence>
<organism evidence="8">
    <name type="scientific">Hadrurus spadix</name>
    <dbReference type="NCBI Taxonomy" id="141984"/>
    <lineage>
        <taxon>Eukaryota</taxon>
        <taxon>Metazoa</taxon>
        <taxon>Ecdysozoa</taxon>
        <taxon>Arthropoda</taxon>
        <taxon>Chelicerata</taxon>
        <taxon>Arachnida</taxon>
        <taxon>Scorpiones</taxon>
        <taxon>Iurida</taxon>
        <taxon>Iuroidea</taxon>
        <taxon>Hadrurus</taxon>
    </lineage>
</organism>
<dbReference type="EMBL" id="GFAH01000098">
    <property type="protein sequence ID" value="JAV48291.1"/>
    <property type="molecule type" value="Transcribed_RNA"/>
</dbReference>
<feature type="transmembrane region" description="Helical" evidence="6">
    <location>
        <begin position="237"/>
        <end position="255"/>
    </location>
</feature>
<evidence type="ECO:0000256" key="3">
    <source>
        <dbReference type="ARBA" id="ARBA00022692"/>
    </source>
</evidence>
<evidence type="ECO:0000256" key="1">
    <source>
        <dbReference type="ARBA" id="ARBA00004127"/>
    </source>
</evidence>
<evidence type="ECO:0000256" key="4">
    <source>
        <dbReference type="ARBA" id="ARBA00022989"/>
    </source>
</evidence>
<protein>
    <submittedName>
        <fullName evidence="8">DNA damage-regulated autophagy modulator protein 1</fullName>
    </submittedName>
</protein>
<feature type="transmembrane region" description="Helical" evidence="6">
    <location>
        <begin position="12"/>
        <end position="33"/>
    </location>
</feature>
<sequence>MVICQLQRNSWIPVVFSTLLSTGIILSFILAYAKNGVKSGFPHISDTASQQPQSGIFCIFLFLSAFAAFLCMMVRYASVTEGNVSSSMAVNVINKLSLLFGTVSLGGMMVVGAYPLSDPPVYILRTEWRHIATRPHSIAAIVLFSCVNAYCFLHTILTIIQRKREGIVICYLRVAIFIFTVSCYITMKIYGARHSASKNCKDCFGSHGNQIEPFRMNVTLPGESKEAVALTDADKSAISELGLAVCLVIYFLTFVKEFRHVSLSIVTKYEAQPHTVVPTKNYQMSTYDE</sequence>
<evidence type="ECO:0000256" key="6">
    <source>
        <dbReference type="SAM" id="Phobius"/>
    </source>
</evidence>
<comment type="similarity">
    <text evidence="2">Belongs to the DRAM/TMEM150 family.</text>
</comment>
<dbReference type="Pfam" id="PF10277">
    <property type="entry name" value="Frag1"/>
    <property type="match status" value="1"/>
</dbReference>
<name>A0A1W7RAX0_9SCOR</name>
<proteinExistence type="inferred from homology"/>
<keyword evidence="5 6" id="KW-0472">Membrane</keyword>
<dbReference type="PANTHER" id="PTHR21324:SF2">
    <property type="entry name" value="EG:22E5.9 PROTEIN"/>
    <property type="match status" value="1"/>
</dbReference>
<comment type="subcellular location">
    <subcellularLocation>
        <location evidence="1">Endomembrane system</location>
        <topology evidence="1">Multi-pass membrane protein</topology>
    </subcellularLocation>
</comment>
<evidence type="ECO:0000313" key="8">
    <source>
        <dbReference type="EMBL" id="JAV48291.1"/>
    </source>
</evidence>